<evidence type="ECO:0000313" key="7">
    <source>
        <dbReference type="EMBL" id="ALV66644.1"/>
    </source>
</evidence>
<accession>A0A0U2ZJG3</accession>
<dbReference type="GO" id="GO:0004568">
    <property type="term" value="F:chitinase activity"/>
    <property type="evidence" value="ECO:0007669"/>
    <property type="project" value="InterPro"/>
</dbReference>
<keyword evidence="5" id="KW-0732">Signal</keyword>
<feature type="signal peptide" evidence="5">
    <location>
        <begin position="1"/>
        <end position="20"/>
    </location>
</feature>
<dbReference type="PANTHER" id="PTHR22595:SF197">
    <property type="entry name" value="CHITINASE FAMILY PROTEIN"/>
    <property type="match status" value="1"/>
</dbReference>
<name>A0A0U2ZJG3_9HYME</name>
<dbReference type="InterPro" id="IPR000726">
    <property type="entry name" value="Glyco_hydro_19_cat"/>
</dbReference>
<evidence type="ECO:0000256" key="3">
    <source>
        <dbReference type="ARBA" id="ARBA00023295"/>
    </source>
</evidence>
<proteinExistence type="evidence at transcript level"/>
<evidence type="ECO:0000256" key="5">
    <source>
        <dbReference type="SAM" id="SignalP"/>
    </source>
</evidence>
<evidence type="ECO:0000256" key="1">
    <source>
        <dbReference type="ARBA" id="ARBA00022801"/>
    </source>
</evidence>
<feature type="domain" description="Glycoside hydrolase family 19 catalytic" evidence="6">
    <location>
        <begin position="49"/>
        <end position="204"/>
    </location>
</feature>
<dbReference type="EMBL" id="KT359536">
    <property type="protein sequence ID" value="ALV66644.1"/>
    <property type="molecule type" value="mRNA"/>
</dbReference>
<dbReference type="Gene3D" id="1.10.530.10">
    <property type="match status" value="1"/>
</dbReference>
<dbReference type="SUPFAM" id="SSF53955">
    <property type="entry name" value="Lysozyme-like"/>
    <property type="match status" value="1"/>
</dbReference>
<dbReference type="GO" id="GO:0000272">
    <property type="term" value="P:polysaccharide catabolic process"/>
    <property type="evidence" value="ECO:0007669"/>
    <property type="project" value="UniProtKB-KW"/>
</dbReference>
<dbReference type="CDD" id="cd00325">
    <property type="entry name" value="chitinase_GH19"/>
    <property type="match status" value="1"/>
</dbReference>
<reference evidence="7" key="1">
    <citation type="journal article" date="2015" name="Mol. Biol. Evol.">
        <title>Laterally transferred gene recruited as a venom in parasitoid wasps.</title>
        <authorList>
            <person name="Martinson E.O."/>
            <person name="Martinson V.G."/>
            <person name="Edwards R."/>
            <person name="Mrinalini"/>
            <person name="Werren J.H."/>
        </authorList>
    </citation>
    <scope>NUCLEOTIDE SEQUENCE</scope>
</reference>
<evidence type="ECO:0000256" key="2">
    <source>
        <dbReference type="ARBA" id="ARBA00023277"/>
    </source>
</evidence>
<evidence type="ECO:0000259" key="6">
    <source>
        <dbReference type="Pfam" id="PF00182"/>
    </source>
</evidence>
<keyword evidence="1" id="KW-0378">Hydrolase</keyword>
<evidence type="ECO:0000256" key="4">
    <source>
        <dbReference type="ARBA" id="ARBA00023326"/>
    </source>
</evidence>
<keyword evidence="2" id="KW-0119">Carbohydrate metabolism</keyword>
<keyword evidence="3" id="KW-0326">Glycosidase</keyword>
<organism evidence="7">
    <name type="scientific">Nasonia giraulti</name>
    <dbReference type="NCBI Taxonomy" id="7426"/>
    <lineage>
        <taxon>Eukaryota</taxon>
        <taxon>Metazoa</taxon>
        <taxon>Ecdysozoa</taxon>
        <taxon>Arthropoda</taxon>
        <taxon>Hexapoda</taxon>
        <taxon>Insecta</taxon>
        <taxon>Pterygota</taxon>
        <taxon>Neoptera</taxon>
        <taxon>Endopterygota</taxon>
        <taxon>Hymenoptera</taxon>
        <taxon>Apocrita</taxon>
        <taxon>Proctotrupomorpha</taxon>
        <taxon>Chalcidoidea</taxon>
        <taxon>Pteromalidae</taxon>
        <taxon>Pteromalinae</taxon>
        <taxon>Nasonia</taxon>
    </lineage>
</organism>
<dbReference type="InterPro" id="IPR023346">
    <property type="entry name" value="Lysozyme-like_dom_sf"/>
</dbReference>
<feature type="chain" id="PRO_5006835453" evidence="5">
    <location>
        <begin position="21"/>
        <end position="213"/>
    </location>
</feature>
<sequence length="213" mass="23557">MMRTFILALFALAQVYICSAEMISREQFNAAVTSSGAPPPADDIYTHFAEATKNYSKEELAMFLAQLIHESGGFRYREEIICQESHCPGHYVDNVGLPGKFYYGRGFIQLTWGANYKAASEGLGMGDYLLQNPEVVAQDPKIAVLVSVWYWEARVKPVVGGSNQFGLATRAINGAIECSGGWNERAANRYQIYLQVADALGVWNKASENGCYN</sequence>
<keyword evidence="4" id="KW-0624">Polysaccharide degradation</keyword>
<dbReference type="GO" id="GO:0006032">
    <property type="term" value="P:chitin catabolic process"/>
    <property type="evidence" value="ECO:0007669"/>
    <property type="project" value="InterPro"/>
</dbReference>
<dbReference type="PANTHER" id="PTHR22595">
    <property type="entry name" value="CHITINASE-RELATED"/>
    <property type="match status" value="1"/>
</dbReference>
<dbReference type="AlphaFoldDB" id="A0A0U2ZJG3"/>
<dbReference type="Pfam" id="PF00182">
    <property type="entry name" value="Glyco_hydro_19"/>
    <property type="match status" value="1"/>
</dbReference>
<dbReference type="GO" id="GO:0016998">
    <property type="term" value="P:cell wall macromolecule catabolic process"/>
    <property type="evidence" value="ECO:0007669"/>
    <property type="project" value="InterPro"/>
</dbReference>
<protein>
    <submittedName>
        <fullName evidence="7">Putative endochitinase</fullName>
    </submittedName>
</protein>